<dbReference type="InterPro" id="IPR013342">
    <property type="entry name" value="Mandelate_racemase_C"/>
</dbReference>
<accession>A0A5B9QPP3</accession>
<evidence type="ECO:0000256" key="2">
    <source>
        <dbReference type="ARBA" id="ARBA00022723"/>
    </source>
</evidence>
<reference evidence="9 10" key="1">
    <citation type="submission" date="2019-08" db="EMBL/GenBank/DDBJ databases">
        <title>Deep-cultivation of Planctomycetes and their phenomic and genomic characterization uncovers novel biology.</title>
        <authorList>
            <person name="Wiegand S."/>
            <person name="Jogler M."/>
            <person name="Boedeker C."/>
            <person name="Pinto D."/>
            <person name="Vollmers J."/>
            <person name="Rivas-Marin E."/>
            <person name="Kohn T."/>
            <person name="Peeters S.H."/>
            <person name="Heuer A."/>
            <person name="Rast P."/>
            <person name="Oberbeckmann S."/>
            <person name="Bunk B."/>
            <person name="Jeske O."/>
            <person name="Meyerdierks A."/>
            <person name="Storesund J.E."/>
            <person name="Kallscheuer N."/>
            <person name="Luecker S."/>
            <person name="Lage O.M."/>
            <person name="Pohl T."/>
            <person name="Merkel B.J."/>
            <person name="Hornburger P."/>
            <person name="Mueller R.-W."/>
            <person name="Bruemmer F."/>
            <person name="Labrenz M."/>
            <person name="Spormann A.M."/>
            <person name="Op den Camp H."/>
            <person name="Overmann J."/>
            <person name="Amann R."/>
            <person name="Jetten M.S.M."/>
            <person name="Mascher T."/>
            <person name="Medema M.H."/>
            <person name="Devos D.P."/>
            <person name="Kaster A.-K."/>
            <person name="Ovreas L."/>
            <person name="Rohde M."/>
            <person name="Galperin M.Y."/>
            <person name="Jogler C."/>
        </authorList>
    </citation>
    <scope>NUCLEOTIDE SEQUENCE [LARGE SCALE GENOMIC DNA]</scope>
    <source>
        <strain evidence="9 10">UC8</strain>
    </source>
</reference>
<dbReference type="SFLD" id="SFLDG00180">
    <property type="entry name" value="muconate_cycloisomerase"/>
    <property type="match status" value="1"/>
</dbReference>
<evidence type="ECO:0000256" key="6">
    <source>
        <dbReference type="PIRSR" id="PIRSR634603-3"/>
    </source>
</evidence>
<dbReference type="SUPFAM" id="SSF51604">
    <property type="entry name" value="Enolase C-terminal domain-like"/>
    <property type="match status" value="1"/>
</dbReference>
<evidence type="ECO:0000313" key="9">
    <source>
        <dbReference type="EMBL" id="QEG39485.1"/>
    </source>
</evidence>
<evidence type="ECO:0000256" key="3">
    <source>
        <dbReference type="ARBA" id="ARBA00022842"/>
    </source>
</evidence>
<dbReference type="OrthoDB" id="9775391at2"/>
<keyword evidence="2 6" id="KW-0479">Metal-binding</keyword>
<dbReference type="AlphaFoldDB" id="A0A5B9QPP3"/>
<protein>
    <recommendedName>
        <fullName evidence="7">Dipeptide epimerase</fullName>
        <ecNumber evidence="7">5.1.1.-</ecNumber>
    </recommendedName>
</protein>
<dbReference type="InterPro" id="IPR029017">
    <property type="entry name" value="Enolase-like_N"/>
</dbReference>
<dbReference type="Pfam" id="PF13378">
    <property type="entry name" value="MR_MLE_C"/>
    <property type="match status" value="1"/>
</dbReference>
<dbReference type="Proteomes" id="UP000325286">
    <property type="component" value="Chromosome"/>
</dbReference>
<dbReference type="InterPro" id="IPR036849">
    <property type="entry name" value="Enolase-like_C_sf"/>
</dbReference>
<feature type="binding site" evidence="6">
    <location>
        <position position="231"/>
    </location>
    <ligand>
        <name>Mg(2+)</name>
        <dbReference type="ChEBI" id="CHEBI:18420"/>
    </ligand>
</feature>
<dbReference type="SFLD" id="SFLDS00001">
    <property type="entry name" value="Enolase"/>
    <property type="match status" value="1"/>
</dbReference>
<feature type="binding site" evidence="6">
    <location>
        <position position="205"/>
    </location>
    <ligand>
        <name>Mg(2+)</name>
        <dbReference type="ChEBI" id="CHEBI:18420"/>
    </ligand>
</feature>
<dbReference type="Gene3D" id="3.20.20.120">
    <property type="entry name" value="Enolase-like C-terminal domain"/>
    <property type="match status" value="1"/>
</dbReference>
<evidence type="ECO:0000256" key="7">
    <source>
        <dbReference type="RuleBase" id="RU366006"/>
    </source>
</evidence>
<dbReference type="SMART" id="SM00922">
    <property type="entry name" value="MR_MLE"/>
    <property type="match status" value="1"/>
</dbReference>
<feature type="binding site" evidence="6">
    <location>
        <position position="179"/>
    </location>
    <ligand>
        <name>Mg(2+)</name>
        <dbReference type="ChEBI" id="CHEBI:18420"/>
    </ligand>
</feature>
<dbReference type="Pfam" id="PF02746">
    <property type="entry name" value="MR_MLE_N"/>
    <property type="match status" value="1"/>
</dbReference>
<evidence type="ECO:0000256" key="5">
    <source>
        <dbReference type="PIRSR" id="PIRSR634603-1"/>
    </source>
</evidence>
<feature type="active site" description="Proton acceptor; specific for (R)-substrate epimerization" evidence="5">
    <location>
        <position position="155"/>
    </location>
</feature>
<keyword evidence="4 7" id="KW-0413">Isomerase</keyword>
<comment type="cofactor">
    <cofactor evidence="6 7">
        <name>Mg(2+)</name>
        <dbReference type="ChEBI" id="CHEBI:18420"/>
    </cofactor>
    <text evidence="6 7">Binds 1 Mg(2+) ion per subunit.</text>
</comment>
<dbReference type="InterPro" id="IPR034593">
    <property type="entry name" value="DgoD-like"/>
</dbReference>
<evidence type="ECO:0000259" key="8">
    <source>
        <dbReference type="SMART" id="SM00922"/>
    </source>
</evidence>
<organism evidence="9 10">
    <name type="scientific">Roseimaritima ulvae</name>
    <dbReference type="NCBI Taxonomy" id="980254"/>
    <lineage>
        <taxon>Bacteria</taxon>
        <taxon>Pseudomonadati</taxon>
        <taxon>Planctomycetota</taxon>
        <taxon>Planctomycetia</taxon>
        <taxon>Pirellulales</taxon>
        <taxon>Pirellulaceae</taxon>
        <taxon>Roseimaritima</taxon>
    </lineage>
</organism>
<evidence type="ECO:0000256" key="1">
    <source>
        <dbReference type="ARBA" id="ARBA00008031"/>
    </source>
</evidence>
<dbReference type="GO" id="GO:0046872">
    <property type="term" value="F:metal ion binding"/>
    <property type="evidence" value="ECO:0007669"/>
    <property type="project" value="UniProtKB-KW"/>
</dbReference>
<feature type="domain" description="Mandelate racemase/muconate lactonizing enzyme C-terminal" evidence="8">
    <location>
        <begin position="136"/>
        <end position="227"/>
    </location>
</feature>
<keyword evidence="10" id="KW-1185">Reference proteome</keyword>
<proteinExistence type="inferred from homology"/>
<name>A0A5B9QPP3_9BACT</name>
<dbReference type="EC" id="5.1.1.-" evidence="7"/>
<dbReference type="InterPro" id="IPR034603">
    <property type="entry name" value="Dipeptide_epimerase"/>
</dbReference>
<dbReference type="InterPro" id="IPR013341">
    <property type="entry name" value="Mandelate_racemase_N_dom"/>
</dbReference>
<dbReference type="EMBL" id="CP042914">
    <property type="protein sequence ID" value="QEG39485.1"/>
    <property type="molecule type" value="Genomic_DNA"/>
</dbReference>
<dbReference type="PANTHER" id="PTHR48080:SF3">
    <property type="entry name" value="ENOLASE SUPERFAMILY MEMBER DDB_G0284701"/>
    <property type="match status" value="1"/>
</dbReference>
<comment type="similarity">
    <text evidence="1 7">Belongs to the mandelate racemase/muconate lactonizing enzyme family.</text>
</comment>
<evidence type="ECO:0000256" key="4">
    <source>
        <dbReference type="ARBA" id="ARBA00023235"/>
    </source>
</evidence>
<dbReference type="InterPro" id="IPR029065">
    <property type="entry name" value="Enolase_C-like"/>
</dbReference>
<gene>
    <name evidence="9" type="primary">ycjG</name>
    <name evidence="9" type="ORF">UC8_14800</name>
</gene>
<dbReference type="SUPFAM" id="SSF54826">
    <property type="entry name" value="Enolase N-terminal domain-like"/>
    <property type="match status" value="1"/>
</dbReference>
<dbReference type="RefSeq" id="WP_068136819.1">
    <property type="nucleotide sequence ID" value="NZ_CP042914.1"/>
</dbReference>
<dbReference type="Gene3D" id="3.30.390.10">
    <property type="entry name" value="Enolase-like, N-terminal domain"/>
    <property type="match status" value="1"/>
</dbReference>
<feature type="active site" description="Proton acceptor; specific for (S)-substrate epimerization" evidence="5">
    <location>
        <position position="253"/>
    </location>
</feature>
<dbReference type="GO" id="GO:0016855">
    <property type="term" value="F:racemase and epimerase activity, acting on amino acids and derivatives"/>
    <property type="evidence" value="ECO:0007669"/>
    <property type="project" value="UniProtKB-UniRule"/>
</dbReference>
<keyword evidence="3 6" id="KW-0460">Magnesium</keyword>
<dbReference type="CDD" id="cd03319">
    <property type="entry name" value="L-Ala-DL-Glu_epimerase"/>
    <property type="match status" value="1"/>
</dbReference>
<evidence type="ECO:0000313" key="10">
    <source>
        <dbReference type="Proteomes" id="UP000325286"/>
    </source>
</evidence>
<sequence length="350" mass="38400">MKVRVYPLALPLEHEFTIARESISVQRSLIVELEHEGVCGYGEATENTYYGHSLKSMTAAIENCTPILHSYQFGRPQELWDMLQAGLSGDPFTLSALDLAAHDLHGKLKQQPTYQLLGLQWERIPASSYTIGIDSIDKMVAKLNEQPGWPVYKIKLGTEHDVDIVRQLREQTDATLRVDANCGWTAEETIANASVLKQLGVEFIEQPLPATAPDEAHRRVYAESVLPIIADESCLVESDVEKCHQRFHGVNVKLCKCGGLTPAVRMLREARSLGMSTMVGCMVESSIGISAAAQLLPLLDYADLDGAVLLADEPAEGATVQRGRVQLGPLDGNGARLIKQRLDAFAIQQA</sequence>
<dbReference type="PANTHER" id="PTHR48080">
    <property type="entry name" value="D-GALACTONATE DEHYDRATASE-RELATED"/>
    <property type="match status" value="1"/>
</dbReference>
<dbReference type="KEGG" id="rul:UC8_14800"/>